<feature type="compositionally biased region" description="Acidic residues" evidence="1">
    <location>
        <begin position="12"/>
        <end position="25"/>
    </location>
</feature>
<feature type="region of interest" description="Disordered" evidence="1">
    <location>
        <begin position="362"/>
        <end position="383"/>
    </location>
</feature>
<feature type="compositionally biased region" description="Gly residues" evidence="1">
    <location>
        <begin position="101"/>
        <end position="145"/>
    </location>
</feature>
<comment type="caution">
    <text evidence="2">The sequence shown here is derived from an EMBL/GenBank/DDBJ whole genome shotgun (WGS) entry which is preliminary data.</text>
</comment>
<protein>
    <submittedName>
        <fullName evidence="2">Uncharacterized protein</fullName>
    </submittedName>
</protein>
<sequence length="567" mass="61488">MLSQTQKPAPEPEQEILEGSGEEQESQPINPVVALKRRSNRFNTPQELPRLPSKAKPKGKEPQTTRPAPTNSNSNPVATSSSQQLVTTTQTTLTAMADQAGGSGTGGTGSGRPGGTGGTPGGTGGRVPGSGGGGAGGQPQGGVTGAGVSSAKNNFKVPETWDKAKPTFDESDPASIEDYLEQCRTINDRGGITSETDKKKTYVKYLNTTGARDAWMGLASYTDSQKKASDFEREILSYFPEVSKRKEGTVAALNRLCKINKGIRMEQEGDLKRFGLSFKGLYAKLSQEPPVITNKEACDKYVGVLNGSFRGAIKRSLATSHLLESKLKSINLGVQGNQVPTAKARKEDPVTLDQLIEMAETMASSTRADSSDDDSEKETTGKRVTFEYVKDEPMSEKMSDLEQTLSGLKDSVNIIQKENQLSQNRFEEIVKTFQQARTNPPPRPPSPYPDRYQGADYQPQYFYSEQAEYPESARDEIRTLQVQLAHAQERSRNPEVGNSGNSVMPQPSNFGMPGTEQFLQNAFGNAVAEYLNKALSVSSVPQTQDQFLNTRSGKDTNAQGEQPKSGF</sequence>
<proteinExistence type="predicted"/>
<accession>A0AAD7BQX6</accession>
<feature type="region of interest" description="Disordered" evidence="1">
    <location>
        <begin position="539"/>
        <end position="567"/>
    </location>
</feature>
<feature type="region of interest" description="Disordered" evidence="1">
    <location>
        <begin position="1"/>
        <end position="172"/>
    </location>
</feature>
<dbReference type="EMBL" id="JARKIF010000010">
    <property type="protein sequence ID" value="KAJ7628392.1"/>
    <property type="molecule type" value="Genomic_DNA"/>
</dbReference>
<evidence type="ECO:0000256" key="1">
    <source>
        <dbReference type="SAM" id="MobiDB-lite"/>
    </source>
</evidence>
<reference evidence="2" key="1">
    <citation type="submission" date="2023-03" db="EMBL/GenBank/DDBJ databases">
        <title>Massive genome expansion in bonnet fungi (Mycena s.s.) driven by repeated elements and novel gene families across ecological guilds.</title>
        <authorList>
            <consortium name="Lawrence Berkeley National Laboratory"/>
            <person name="Harder C.B."/>
            <person name="Miyauchi S."/>
            <person name="Viragh M."/>
            <person name="Kuo A."/>
            <person name="Thoen E."/>
            <person name="Andreopoulos B."/>
            <person name="Lu D."/>
            <person name="Skrede I."/>
            <person name="Drula E."/>
            <person name="Henrissat B."/>
            <person name="Morin E."/>
            <person name="Kohler A."/>
            <person name="Barry K."/>
            <person name="LaButti K."/>
            <person name="Morin E."/>
            <person name="Salamov A."/>
            <person name="Lipzen A."/>
            <person name="Mereny Z."/>
            <person name="Hegedus B."/>
            <person name="Baldrian P."/>
            <person name="Stursova M."/>
            <person name="Weitz H."/>
            <person name="Taylor A."/>
            <person name="Grigoriev I.V."/>
            <person name="Nagy L.G."/>
            <person name="Martin F."/>
            <person name="Kauserud H."/>
        </authorList>
    </citation>
    <scope>NUCLEOTIDE SEQUENCE</scope>
    <source>
        <strain evidence="2">9284</strain>
    </source>
</reference>
<organism evidence="2 3">
    <name type="scientific">Roridomyces roridus</name>
    <dbReference type="NCBI Taxonomy" id="1738132"/>
    <lineage>
        <taxon>Eukaryota</taxon>
        <taxon>Fungi</taxon>
        <taxon>Dikarya</taxon>
        <taxon>Basidiomycota</taxon>
        <taxon>Agaricomycotina</taxon>
        <taxon>Agaricomycetes</taxon>
        <taxon>Agaricomycetidae</taxon>
        <taxon>Agaricales</taxon>
        <taxon>Marasmiineae</taxon>
        <taxon>Mycenaceae</taxon>
        <taxon>Roridomyces</taxon>
    </lineage>
</organism>
<gene>
    <name evidence="2" type="ORF">FB45DRAFT_867470</name>
</gene>
<feature type="compositionally biased region" description="Basic and acidic residues" evidence="1">
    <location>
        <begin position="159"/>
        <end position="168"/>
    </location>
</feature>
<feature type="region of interest" description="Disordered" evidence="1">
    <location>
        <begin position="483"/>
        <end position="516"/>
    </location>
</feature>
<dbReference type="Proteomes" id="UP001221142">
    <property type="component" value="Unassembled WGS sequence"/>
</dbReference>
<dbReference type="AlphaFoldDB" id="A0AAD7BQX6"/>
<keyword evidence="3" id="KW-1185">Reference proteome</keyword>
<feature type="compositionally biased region" description="Polar residues" evidence="1">
    <location>
        <begin position="496"/>
        <end position="509"/>
    </location>
</feature>
<evidence type="ECO:0000313" key="3">
    <source>
        <dbReference type="Proteomes" id="UP001221142"/>
    </source>
</evidence>
<feature type="compositionally biased region" description="Low complexity" evidence="1">
    <location>
        <begin position="77"/>
        <end position="95"/>
    </location>
</feature>
<feature type="compositionally biased region" description="Polar residues" evidence="1">
    <location>
        <begin position="64"/>
        <end position="76"/>
    </location>
</feature>
<name>A0AAD7BQX6_9AGAR</name>
<evidence type="ECO:0000313" key="2">
    <source>
        <dbReference type="EMBL" id="KAJ7628392.1"/>
    </source>
</evidence>